<evidence type="ECO:0000256" key="1">
    <source>
        <dbReference type="ARBA" id="ARBA00023004"/>
    </source>
</evidence>
<organism evidence="3 4">
    <name type="scientific">Roseburia yibonii</name>
    <dbReference type="NCBI Taxonomy" id="2763063"/>
    <lineage>
        <taxon>Bacteria</taxon>
        <taxon>Bacillati</taxon>
        <taxon>Bacillota</taxon>
        <taxon>Clostridia</taxon>
        <taxon>Lachnospirales</taxon>
        <taxon>Lachnospiraceae</taxon>
        <taxon>Roseburia</taxon>
    </lineage>
</organism>
<dbReference type="InterPro" id="IPR038157">
    <property type="entry name" value="FeoA_core_dom"/>
</dbReference>
<name>A0ABR7I9F8_9FIRM</name>
<evidence type="ECO:0000313" key="4">
    <source>
        <dbReference type="Proteomes" id="UP000621540"/>
    </source>
</evidence>
<gene>
    <name evidence="3" type="ORF">H8Z76_05970</name>
</gene>
<reference evidence="3 4" key="1">
    <citation type="submission" date="2020-08" db="EMBL/GenBank/DDBJ databases">
        <title>Genome public.</title>
        <authorList>
            <person name="Liu C."/>
            <person name="Sun Q."/>
        </authorList>
    </citation>
    <scope>NUCLEOTIDE SEQUENCE [LARGE SCALE GENOMIC DNA]</scope>
    <source>
        <strain evidence="3 4">BX0805</strain>
    </source>
</reference>
<evidence type="ECO:0000259" key="2">
    <source>
        <dbReference type="Pfam" id="PF04023"/>
    </source>
</evidence>
<proteinExistence type="predicted"/>
<dbReference type="EMBL" id="JACOQH010000003">
    <property type="protein sequence ID" value="MBC5753579.1"/>
    <property type="molecule type" value="Genomic_DNA"/>
</dbReference>
<protein>
    <submittedName>
        <fullName evidence="3">Ferrous iron transport protein A</fullName>
    </submittedName>
</protein>
<dbReference type="Proteomes" id="UP000621540">
    <property type="component" value="Unassembled WGS sequence"/>
</dbReference>
<comment type="caution">
    <text evidence="3">The sequence shown here is derived from an EMBL/GenBank/DDBJ whole genome shotgun (WGS) entry which is preliminary data.</text>
</comment>
<dbReference type="InterPro" id="IPR008988">
    <property type="entry name" value="Transcriptional_repressor_C"/>
</dbReference>
<evidence type="ECO:0000313" key="3">
    <source>
        <dbReference type="EMBL" id="MBC5753579.1"/>
    </source>
</evidence>
<keyword evidence="1" id="KW-0408">Iron</keyword>
<feature type="domain" description="Ferrous iron transporter FeoA-like" evidence="2">
    <location>
        <begin position="50"/>
        <end position="112"/>
    </location>
</feature>
<sequence>MLQADFASAVYAKVQVQDPVRDKDVSFFPAAQIDLVEQHTDAGRKLIAIPGNSYFIREIRDEIRLTNRLSSMGILTGTRIEVCQNHKKQPVLLFASDTLVAIGRTECRKIVIGGECNE</sequence>
<dbReference type="SUPFAM" id="SSF50037">
    <property type="entry name" value="C-terminal domain of transcriptional repressors"/>
    <property type="match status" value="1"/>
</dbReference>
<keyword evidence="4" id="KW-1185">Reference proteome</keyword>
<dbReference type="Gene3D" id="2.30.30.90">
    <property type="match status" value="1"/>
</dbReference>
<accession>A0ABR7I9F8</accession>
<dbReference type="Pfam" id="PF04023">
    <property type="entry name" value="FeoA"/>
    <property type="match status" value="1"/>
</dbReference>
<dbReference type="InterPro" id="IPR007167">
    <property type="entry name" value="Fe-transptr_FeoA-like"/>
</dbReference>
<dbReference type="RefSeq" id="WP_186981942.1">
    <property type="nucleotide sequence ID" value="NZ_JACOQH010000003.1"/>
</dbReference>